<name>A0A6S6S6E6_9BACT</name>
<evidence type="ECO:0000256" key="1">
    <source>
        <dbReference type="SAM" id="SignalP"/>
    </source>
</evidence>
<keyword evidence="1" id="KW-0732">Signal</keyword>
<accession>A0A6S6S6E6</accession>
<feature type="chain" id="PRO_5028303760" description="Periplasmic protein" evidence="1">
    <location>
        <begin position="19"/>
        <end position="272"/>
    </location>
</feature>
<feature type="signal peptide" evidence="1">
    <location>
        <begin position="1"/>
        <end position="18"/>
    </location>
</feature>
<organism evidence="2">
    <name type="scientific">uncultured Sulfurovum sp</name>
    <dbReference type="NCBI Taxonomy" id="269237"/>
    <lineage>
        <taxon>Bacteria</taxon>
        <taxon>Pseudomonadati</taxon>
        <taxon>Campylobacterota</taxon>
        <taxon>Epsilonproteobacteria</taxon>
        <taxon>Campylobacterales</taxon>
        <taxon>Sulfurovaceae</taxon>
        <taxon>Sulfurovum</taxon>
        <taxon>environmental samples</taxon>
    </lineage>
</organism>
<sequence length="272" mass="30891">MKKIMLGLLIGVVLNLNANPTDKDKTVCDEKHVMNCIKTFVQQTKDIQDSEKISATLLYDTYKHAFKMDKILDKECNERKKFCKLSKATNSYLTKAQGAFLVDDLVSGYSSGNIFSKKFPKNKNGTYNILKDTISAKIATESGIPISGEHLLYHTTILNQKATIRLFLTKKNEKLYAVIVVWDSIPTLDGIDFHKKVKEALNKKYNKSQMKDVELPLLMSNSWTPNTRATITLSTVMVDPLSSMSSITYIDSKYQNENEVEKKQNLENTDRI</sequence>
<evidence type="ECO:0000313" key="2">
    <source>
        <dbReference type="EMBL" id="CAA6803931.1"/>
    </source>
</evidence>
<evidence type="ECO:0008006" key="3">
    <source>
        <dbReference type="Google" id="ProtNLM"/>
    </source>
</evidence>
<proteinExistence type="predicted"/>
<dbReference type="AlphaFoldDB" id="A0A6S6S6E6"/>
<reference evidence="2" key="1">
    <citation type="submission" date="2020-01" db="EMBL/GenBank/DDBJ databases">
        <authorList>
            <person name="Meier V. D."/>
            <person name="Meier V D."/>
        </authorList>
    </citation>
    <scope>NUCLEOTIDE SEQUENCE</scope>
    <source>
        <strain evidence="2">HLG_WM_MAG_03</strain>
    </source>
</reference>
<protein>
    <recommendedName>
        <fullName evidence="3">Periplasmic protein</fullName>
    </recommendedName>
</protein>
<gene>
    <name evidence="2" type="ORF">HELGO_WM35341</name>
</gene>
<dbReference type="EMBL" id="CACVAR010000121">
    <property type="protein sequence ID" value="CAA6803931.1"/>
    <property type="molecule type" value="Genomic_DNA"/>
</dbReference>